<dbReference type="EMBL" id="JAZDRO010000003">
    <property type="protein sequence ID" value="MEE2566804.1"/>
    <property type="molecule type" value="Genomic_DNA"/>
</dbReference>
<reference evidence="2 3" key="1">
    <citation type="submission" date="2024-01" db="EMBL/GenBank/DDBJ databases">
        <title>Hyphobacterium bacterium isolated from marine sediment.</title>
        <authorList>
            <person name="Zhao S."/>
        </authorList>
    </citation>
    <scope>NUCLEOTIDE SEQUENCE [LARGE SCALE GENOMIC DNA]</scope>
    <source>
        <strain evidence="2 3">Y60-23</strain>
    </source>
</reference>
<organism evidence="2 3">
    <name type="scientific">Hyphobacterium marinum</name>
    <dbReference type="NCBI Taxonomy" id="3116574"/>
    <lineage>
        <taxon>Bacteria</taxon>
        <taxon>Pseudomonadati</taxon>
        <taxon>Pseudomonadota</taxon>
        <taxon>Alphaproteobacteria</taxon>
        <taxon>Maricaulales</taxon>
        <taxon>Maricaulaceae</taxon>
        <taxon>Hyphobacterium</taxon>
    </lineage>
</organism>
<gene>
    <name evidence="2" type="ORF">V0U35_08940</name>
</gene>
<dbReference type="PROSITE" id="PS51231">
    <property type="entry name" value="DAD"/>
    <property type="match status" value="1"/>
</dbReference>
<proteinExistence type="predicted"/>
<dbReference type="InterPro" id="IPR007569">
    <property type="entry name" value="DUF559"/>
</dbReference>
<dbReference type="Pfam" id="PF04480">
    <property type="entry name" value="DUF559"/>
    <property type="match status" value="1"/>
</dbReference>
<dbReference type="PANTHER" id="PTHR38590:SF1">
    <property type="entry name" value="BLL0828 PROTEIN"/>
    <property type="match status" value="1"/>
</dbReference>
<feature type="domain" description="DAD" evidence="1">
    <location>
        <begin position="94"/>
        <end position="120"/>
    </location>
</feature>
<dbReference type="SUPFAM" id="SSF52980">
    <property type="entry name" value="Restriction endonuclease-like"/>
    <property type="match status" value="1"/>
</dbReference>
<dbReference type="InterPro" id="IPR011335">
    <property type="entry name" value="Restrct_endonuc-II-like"/>
</dbReference>
<evidence type="ECO:0000313" key="2">
    <source>
        <dbReference type="EMBL" id="MEE2566804.1"/>
    </source>
</evidence>
<sequence>MPERLTPVARRLRRDMTRPEHAVWRMLRQRPLGFKFRRQQPIETYVLDFACFELQLVIEVDGGQHANSTTDEIRTRALEALGWTVIRFWNNDVNETPDGVHERILDALRMLDARRKDPSP</sequence>
<protein>
    <submittedName>
        <fullName evidence="2">DUF559 domain-containing protein</fullName>
    </submittedName>
</protein>
<keyword evidence="3" id="KW-1185">Reference proteome</keyword>
<dbReference type="InterPro" id="IPR047216">
    <property type="entry name" value="Endonuclease_DUF559_bact"/>
</dbReference>
<dbReference type="RefSeq" id="WP_330196354.1">
    <property type="nucleotide sequence ID" value="NZ_JAZDRO010000003.1"/>
</dbReference>
<comment type="caution">
    <text evidence="2">The sequence shown here is derived from an EMBL/GenBank/DDBJ whole genome shotgun (WGS) entry which is preliminary data.</text>
</comment>
<dbReference type="CDD" id="cd01038">
    <property type="entry name" value="Endonuclease_DUF559"/>
    <property type="match status" value="1"/>
</dbReference>
<accession>A0ABU7LZ14</accession>
<evidence type="ECO:0000313" key="3">
    <source>
        <dbReference type="Proteomes" id="UP001310692"/>
    </source>
</evidence>
<evidence type="ECO:0000259" key="1">
    <source>
        <dbReference type="PROSITE" id="PS51231"/>
    </source>
</evidence>
<dbReference type="InterPro" id="IPR014767">
    <property type="entry name" value="DAD_dom"/>
</dbReference>
<dbReference type="PANTHER" id="PTHR38590">
    <property type="entry name" value="BLL0828 PROTEIN"/>
    <property type="match status" value="1"/>
</dbReference>
<name>A0ABU7LZ14_9PROT</name>
<dbReference type="Gene3D" id="3.40.960.10">
    <property type="entry name" value="VSR Endonuclease"/>
    <property type="match status" value="1"/>
</dbReference>
<dbReference type="Proteomes" id="UP001310692">
    <property type="component" value="Unassembled WGS sequence"/>
</dbReference>